<protein>
    <submittedName>
        <fullName evidence="1">Uncharacterized protein</fullName>
    </submittedName>
</protein>
<accession>A0A402BZI7</accession>
<reference evidence="1 2" key="1">
    <citation type="submission" date="2018-11" db="EMBL/GenBank/DDBJ databases">
        <title>Microbial catabolism of amino acid.</title>
        <authorList>
            <person name="Hibi M."/>
            <person name="Ogawa J."/>
        </authorList>
    </citation>
    <scope>NUCLEOTIDE SEQUENCE [LARGE SCALE GENOMIC DNA]</scope>
    <source>
        <strain evidence="1 2">C31-06</strain>
    </source>
</reference>
<evidence type="ECO:0000313" key="1">
    <source>
        <dbReference type="EMBL" id="GCE36759.1"/>
    </source>
</evidence>
<sequence length="40" mass="4202">MDYAGVAGLVTYTAGFLKCSPGALDAAIWNYMSDRAKGES</sequence>
<name>A0A402BZI7_RHOWR</name>
<organism evidence="1 2">
    <name type="scientific">Rhodococcus wratislaviensis</name>
    <name type="common">Tsukamurella wratislaviensis</name>
    <dbReference type="NCBI Taxonomy" id="44752"/>
    <lineage>
        <taxon>Bacteria</taxon>
        <taxon>Bacillati</taxon>
        <taxon>Actinomycetota</taxon>
        <taxon>Actinomycetes</taxon>
        <taxon>Mycobacteriales</taxon>
        <taxon>Nocardiaceae</taxon>
        <taxon>Rhodococcus</taxon>
    </lineage>
</organism>
<dbReference type="EMBL" id="BHYM01000005">
    <property type="protein sequence ID" value="GCE36759.1"/>
    <property type="molecule type" value="Genomic_DNA"/>
</dbReference>
<keyword evidence="2" id="KW-1185">Reference proteome</keyword>
<dbReference type="AlphaFoldDB" id="A0A402BZI7"/>
<dbReference type="Proteomes" id="UP000287519">
    <property type="component" value="Unassembled WGS sequence"/>
</dbReference>
<gene>
    <name evidence="1" type="ORF">Rhow_005759</name>
</gene>
<comment type="caution">
    <text evidence="1">The sequence shown here is derived from an EMBL/GenBank/DDBJ whole genome shotgun (WGS) entry which is preliminary data.</text>
</comment>
<evidence type="ECO:0000313" key="2">
    <source>
        <dbReference type="Proteomes" id="UP000287519"/>
    </source>
</evidence>
<proteinExistence type="predicted"/>